<organism evidence="1">
    <name type="scientific">Bathycoccus sp. RCC716 virus 1</name>
    <dbReference type="NCBI Taxonomy" id="2530038"/>
    <lineage>
        <taxon>Viruses</taxon>
        <taxon>Varidnaviria</taxon>
        <taxon>Bamfordvirae</taxon>
        <taxon>Nucleocytoviricota</taxon>
        <taxon>Megaviricetes</taxon>
        <taxon>Algavirales</taxon>
        <taxon>Phycodnaviridae</taxon>
        <taxon>Prasinovirus</taxon>
    </lineage>
</organism>
<accession>A0A7S6NXT5</accession>
<dbReference type="EMBL" id="MK522034">
    <property type="protein sequence ID" value="QOR60142.1"/>
    <property type="molecule type" value="Genomic_DNA"/>
</dbReference>
<reference evidence="1" key="1">
    <citation type="submission" date="2019-02" db="EMBL/GenBank/DDBJ databases">
        <authorList>
            <person name="Bachy C."/>
            <person name="Yung C.-M."/>
            <person name="Roux S."/>
            <person name="Sullivan M.B."/>
            <person name="Worden A.Z."/>
        </authorList>
    </citation>
    <scope>NUCLEOTIDE SEQUENCE</scope>
    <source>
        <strain evidence="1">BII-V1</strain>
    </source>
</reference>
<evidence type="ECO:0000313" key="1">
    <source>
        <dbReference type="EMBL" id="QOR60142.1"/>
    </source>
</evidence>
<proteinExistence type="predicted"/>
<sequence length="205" mass="24289">MLGNLLTNVILWVYDTVKIIFSVPDYKIVDESMEYFLDNTKTPLLGDLDEFWNEEYKEWDDETESYYKVLDSKNYKNTEIPENVTKTVVRIKYWYNNIVYKYLTYDMNHEWPPERKGGIIFNIPIVSAVLLDSNDKPVKDILNKVRRYAGPRSDFHNNEVKICDMLYYNTETLENDFPKIKLKNALGMTKYVSTVDGYITDLRVP</sequence>
<name>A0A7S6NXT5_9PHYC</name>
<protein>
    <submittedName>
        <fullName evidence="1">Uncharacterized protein</fullName>
    </submittedName>
</protein>